<keyword evidence="1" id="KW-0805">Transcription regulation</keyword>
<dbReference type="SUPFAM" id="SSF47413">
    <property type="entry name" value="lambda repressor-like DNA-binding domains"/>
    <property type="match status" value="1"/>
</dbReference>
<evidence type="ECO:0000256" key="3">
    <source>
        <dbReference type="ARBA" id="ARBA00023163"/>
    </source>
</evidence>
<comment type="caution">
    <text evidence="5">The sequence shown here is derived from an EMBL/GenBank/DDBJ whole genome shotgun (WGS) entry which is preliminary data.</text>
</comment>
<keyword evidence="2" id="KW-0238">DNA-binding</keyword>
<dbReference type="SMART" id="SM00530">
    <property type="entry name" value="HTH_XRE"/>
    <property type="match status" value="1"/>
</dbReference>
<dbReference type="GO" id="GO:0003677">
    <property type="term" value="F:DNA binding"/>
    <property type="evidence" value="ECO:0007669"/>
    <property type="project" value="UniProtKB-KW"/>
</dbReference>
<protein>
    <submittedName>
        <fullName evidence="5">XRE family transcriptional regulator</fullName>
    </submittedName>
</protein>
<dbReference type="GO" id="GO:0003700">
    <property type="term" value="F:DNA-binding transcription factor activity"/>
    <property type="evidence" value="ECO:0007669"/>
    <property type="project" value="TreeGrafter"/>
</dbReference>
<dbReference type="InterPro" id="IPR050807">
    <property type="entry name" value="TransReg_Diox_bact_type"/>
</dbReference>
<dbReference type="PROSITE" id="PS50943">
    <property type="entry name" value="HTH_CROC1"/>
    <property type="match status" value="1"/>
</dbReference>
<evidence type="ECO:0000256" key="2">
    <source>
        <dbReference type="ARBA" id="ARBA00023125"/>
    </source>
</evidence>
<name>A0A7C0Y6L9_DESA2</name>
<organism evidence="5">
    <name type="scientific">Desulfofervidus auxilii</name>
    <dbReference type="NCBI Taxonomy" id="1621989"/>
    <lineage>
        <taxon>Bacteria</taxon>
        <taxon>Pseudomonadati</taxon>
        <taxon>Thermodesulfobacteriota</taxon>
        <taxon>Candidatus Desulfofervidia</taxon>
        <taxon>Candidatus Desulfofervidales</taxon>
        <taxon>Candidatus Desulfofervidaceae</taxon>
        <taxon>Candidatus Desulfofervidus</taxon>
    </lineage>
</organism>
<dbReference type="Proteomes" id="UP000886289">
    <property type="component" value="Unassembled WGS sequence"/>
</dbReference>
<reference evidence="5" key="1">
    <citation type="journal article" date="2020" name="mSystems">
        <title>Genome- and Community-Level Interaction Insights into Carbon Utilization and Element Cycling Functions of Hydrothermarchaeota in Hydrothermal Sediment.</title>
        <authorList>
            <person name="Zhou Z."/>
            <person name="Liu Y."/>
            <person name="Xu W."/>
            <person name="Pan J."/>
            <person name="Luo Z.H."/>
            <person name="Li M."/>
        </authorList>
    </citation>
    <scope>NUCLEOTIDE SEQUENCE [LARGE SCALE GENOMIC DNA]</scope>
    <source>
        <strain evidence="5">HyVt-233</strain>
    </source>
</reference>
<evidence type="ECO:0000259" key="4">
    <source>
        <dbReference type="PROSITE" id="PS50943"/>
    </source>
</evidence>
<dbReference type="PANTHER" id="PTHR46797:SF23">
    <property type="entry name" value="HTH-TYPE TRANSCRIPTIONAL REGULATOR SUTR"/>
    <property type="match status" value="1"/>
</dbReference>
<accession>A0A7C0Y6L9</accession>
<dbReference type="GO" id="GO:0005829">
    <property type="term" value="C:cytosol"/>
    <property type="evidence" value="ECO:0007669"/>
    <property type="project" value="TreeGrafter"/>
</dbReference>
<proteinExistence type="predicted"/>
<sequence length="107" mass="12348">MMNTKQLLGIRIKELRKSRNFSQQKLAEIVGIGPKHLSRIEVGKSFPSLETLEKLAIALDLELKDFFEFSHLLNTKKELKHSVIKLLEEAEDEKLRLIIKIIKAILV</sequence>
<gene>
    <name evidence="5" type="ORF">ENG63_03390</name>
</gene>
<dbReference type="AlphaFoldDB" id="A0A7C0Y6L9"/>
<dbReference type="Pfam" id="PF01381">
    <property type="entry name" value="HTH_3"/>
    <property type="match status" value="1"/>
</dbReference>
<dbReference type="InterPro" id="IPR001387">
    <property type="entry name" value="Cro/C1-type_HTH"/>
</dbReference>
<dbReference type="EMBL" id="DRBS01000131">
    <property type="protein sequence ID" value="HDD43890.1"/>
    <property type="molecule type" value="Genomic_DNA"/>
</dbReference>
<dbReference type="PANTHER" id="PTHR46797">
    <property type="entry name" value="HTH-TYPE TRANSCRIPTIONAL REGULATOR"/>
    <property type="match status" value="1"/>
</dbReference>
<dbReference type="InterPro" id="IPR010982">
    <property type="entry name" value="Lambda_DNA-bd_dom_sf"/>
</dbReference>
<evidence type="ECO:0000313" key="5">
    <source>
        <dbReference type="EMBL" id="HDD43890.1"/>
    </source>
</evidence>
<dbReference type="Gene3D" id="1.10.260.40">
    <property type="entry name" value="lambda repressor-like DNA-binding domains"/>
    <property type="match status" value="1"/>
</dbReference>
<dbReference type="CDD" id="cd00093">
    <property type="entry name" value="HTH_XRE"/>
    <property type="match status" value="1"/>
</dbReference>
<evidence type="ECO:0000256" key="1">
    <source>
        <dbReference type="ARBA" id="ARBA00023015"/>
    </source>
</evidence>
<keyword evidence="3" id="KW-0804">Transcription</keyword>
<feature type="domain" description="HTH cro/C1-type" evidence="4">
    <location>
        <begin position="12"/>
        <end position="66"/>
    </location>
</feature>